<feature type="transmembrane region" description="Helical" evidence="7">
    <location>
        <begin position="104"/>
        <end position="127"/>
    </location>
</feature>
<comment type="caution">
    <text evidence="9">The sequence shown here is derived from an EMBL/GenBank/DDBJ whole genome shotgun (WGS) entry which is preliminary data.</text>
</comment>
<keyword evidence="3" id="KW-1003">Cell membrane</keyword>
<dbReference type="PANTHER" id="PTHR43163">
    <property type="entry name" value="DIPEPTIDE TRANSPORT SYSTEM PERMEASE PROTEIN DPPB-RELATED"/>
    <property type="match status" value="1"/>
</dbReference>
<evidence type="ECO:0000259" key="8">
    <source>
        <dbReference type="PROSITE" id="PS50928"/>
    </source>
</evidence>
<organism evidence="9 10">
    <name type="scientific">Saccharopolyspora montiporae</name>
    <dbReference type="NCBI Taxonomy" id="2781240"/>
    <lineage>
        <taxon>Bacteria</taxon>
        <taxon>Bacillati</taxon>
        <taxon>Actinomycetota</taxon>
        <taxon>Actinomycetes</taxon>
        <taxon>Pseudonocardiales</taxon>
        <taxon>Pseudonocardiaceae</taxon>
        <taxon>Saccharopolyspora</taxon>
    </lineage>
</organism>
<evidence type="ECO:0000256" key="2">
    <source>
        <dbReference type="ARBA" id="ARBA00022448"/>
    </source>
</evidence>
<dbReference type="SUPFAM" id="SSF161098">
    <property type="entry name" value="MetI-like"/>
    <property type="match status" value="1"/>
</dbReference>
<dbReference type="Gene3D" id="1.10.3720.10">
    <property type="entry name" value="MetI-like"/>
    <property type="match status" value="1"/>
</dbReference>
<evidence type="ECO:0000313" key="9">
    <source>
        <dbReference type="EMBL" id="MBE9376544.1"/>
    </source>
</evidence>
<evidence type="ECO:0000256" key="5">
    <source>
        <dbReference type="ARBA" id="ARBA00022989"/>
    </source>
</evidence>
<dbReference type="GO" id="GO:0055085">
    <property type="term" value="P:transmembrane transport"/>
    <property type="evidence" value="ECO:0007669"/>
    <property type="project" value="InterPro"/>
</dbReference>
<dbReference type="PANTHER" id="PTHR43163:SF6">
    <property type="entry name" value="DIPEPTIDE TRANSPORT SYSTEM PERMEASE PROTEIN DPPB-RELATED"/>
    <property type="match status" value="1"/>
</dbReference>
<evidence type="ECO:0000256" key="7">
    <source>
        <dbReference type="RuleBase" id="RU363032"/>
    </source>
</evidence>
<feature type="transmembrane region" description="Helical" evidence="7">
    <location>
        <begin position="280"/>
        <end position="306"/>
    </location>
</feature>
<comment type="subcellular location">
    <subcellularLocation>
        <location evidence="1 7">Cell membrane</location>
        <topology evidence="1 7">Multi-pass membrane protein</topology>
    </subcellularLocation>
</comment>
<dbReference type="PROSITE" id="PS50928">
    <property type="entry name" value="ABC_TM1"/>
    <property type="match status" value="1"/>
</dbReference>
<feature type="domain" description="ABC transmembrane type-1" evidence="8">
    <location>
        <begin position="102"/>
        <end position="299"/>
    </location>
</feature>
<dbReference type="GO" id="GO:0005886">
    <property type="term" value="C:plasma membrane"/>
    <property type="evidence" value="ECO:0007669"/>
    <property type="project" value="UniProtKB-SubCell"/>
</dbReference>
<comment type="similarity">
    <text evidence="7">Belongs to the binding-protein-dependent transport system permease family.</text>
</comment>
<keyword evidence="5 7" id="KW-1133">Transmembrane helix</keyword>
<feature type="transmembrane region" description="Helical" evidence="7">
    <location>
        <begin position="238"/>
        <end position="260"/>
    </location>
</feature>
<keyword evidence="10" id="KW-1185">Reference proteome</keyword>
<keyword evidence="2 7" id="KW-0813">Transport</keyword>
<reference evidence="9" key="1">
    <citation type="submission" date="2020-10" db="EMBL/GenBank/DDBJ databases">
        <title>Diversity and distribution of actinomycetes associated with coral in the coast of Hainan.</title>
        <authorList>
            <person name="Li F."/>
        </authorList>
    </citation>
    <scope>NUCLEOTIDE SEQUENCE</scope>
    <source>
        <strain evidence="9">HNM0983</strain>
    </source>
</reference>
<name>A0A929BAX5_9PSEU</name>
<sequence length="315" mass="31885">MTAARATVLRLALTPFVLAGVVLLAVLLPELTGVDAARSVLSGRYADGDADPQVLEALRAQLGMDQPLPQRIADRIGGLLTGDLGASWVSGQDAAAEVLAAAQISLSIVVGSMLLSFALGFGTGLLAARRTGSAADRAVRVLSRFAAALPEFALAPLLVVVFAVGLQLLPSSGWRGPEYAILPLASLVPCLAAPIAVTTREHARSLRERTFAAAAQAKGLGTARIWLLHIGKPALPPALALLTYSAAGAVAGTTAIEVVFDIPGLGSTLVEAVRTQDVPLVQGGLVAAALAALAIGALGDAAALAADPRTRRGAA</sequence>
<evidence type="ECO:0000256" key="4">
    <source>
        <dbReference type="ARBA" id="ARBA00022692"/>
    </source>
</evidence>
<dbReference type="InterPro" id="IPR000515">
    <property type="entry name" value="MetI-like"/>
</dbReference>
<evidence type="ECO:0000256" key="6">
    <source>
        <dbReference type="ARBA" id="ARBA00023136"/>
    </source>
</evidence>
<proteinExistence type="inferred from homology"/>
<feature type="transmembrane region" description="Helical" evidence="7">
    <location>
        <begin position="180"/>
        <end position="199"/>
    </location>
</feature>
<keyword evidence="6 7" id="KW-0472">Membrane</keyword>
<feature type="transmembrane region" description="Helical" evidence="7">
    <location>
        <begin position="148"/>
        <end position="168"/>
    </location>
</feature>
<feature type="transmembrane region" description="Helical" evidence="7">
    <location>
        <begin position="7"/>
        <end position="28"/>
    </location>
</feature>
<keyword evidence="4 7" id="KW-0812">Transmembrane</keyword>
<evidence type="ECO:0000256" key="1">
    <source>
        <dbReference type="ARBA" id="ARBA00004651"/>
    </source>
</evidence>
<dbReference type="EMBL" id="JADEYC010000045">
    <property type="protein sequence ID" value="MBE9376544.1"/>
    <property type="molecule type" value="Genomic_DNA"/>
</dbReference>
<gene>
    <name evidence="9" type="ORF">IQ251_19000</name>
</gene>
<dbReference type="RefSeq" id="WP_193930360.1">
    <property type="nucleotide sequence ID" value="NZ_JADEYC010000045.1"/>
</dbReference>
<accession>A0A929BAX5</accession>
<protein>
    <submittedName>
        <fullName evidence="9">ABC transporter permease</fullName>
    </submittedName>
</protein>
<dbReference type="CDD" id="cd06261">
    <property type="entry name" value="TM_PBP2"/>
    <property type="match status" value="1"/>
</dbReference>
<evidence type="ECO:0000256" key="3">
    <source>
        <dbReference type="ARBA" id="ARBA00022475"/>
    </source>
</evidence>
<dbReference type="AlphaFoldDB" id="A0A929BAX5"/>
<dbReference type="InterPro" id="IPR035906">
    <property type="entry name" value="MetI-like_sf"/>
</dbReference>
<dbReference type="Pfam" id="PF00528">
    <property type="entry name" value="BPD_transp_1"/>
    <property type="match status" value="1"/>
</dbReference>
<dbReference type="Proteomes" id="UP000598360">
    <property type="component" value="Unassembled WGS sequence"/>
</dbReference>
<evidence type="ECO:0000313" key="10">
    <source>
        <dbReference type="Proteomes" id="UP000598360"/>
    </source>
</evidence>